<dbReference type="KEGG" id="pmal:PMUG01_14040000"/>
<evidence type="ECO:0000256" key="2">
    <source>
        <dbReference type="PIRSR" id="PIRSR000915-1"/>
    </source>
</evidence>
<comment type="cofactor">
    <cofactor evidence="4">
        <name>Mg(2+)</name>
        <dbReference type="ChEBI" id="CHEBI:18420"/>
    </cofactor>
    <text evidence="4">Divalent metal ions. Mg(2+) is the most effective.</text>
</comment>
<dbReference type="GO" id="GO:0005737">
    <property type="term" value="C:cytoplasm"/>
    <property type="evidence" value="ECO:0007669"/>
    <property type="project" value="TreeGrafter"/>
</dbReference>
<dbReference type="OMA" id="PPMHRET"/>
<dbReference type="Proteomes" id="UP000078597">
    <property type="component" value="Unassembled WGS sequence"/>
</dbReference>
<evidence type="ECO:0000256" key="1">
    <source>
        <dbReference type="ARBA" id="ARBA00022801"/>
    </source>
</evidence>
<feature type="binding site" evidence="3">
    <location>
        <position position="249"/>
    </location>
    <ligand>
        <name>substrate</name>
    </ligand>
</feature>
<dbReference type="AlphaFoldDB" id="A0A1A8WN10"/>
<evidence type="ECO:0000313" key="7">
    <source>
        <dbReference type="Proteomes" id="UP000078597"/>
    </source>
</evidence>
<dbReference type="InterPro" id="IPR006357">
    <property type="entry name" value="HAD-SF_hydro_IIA"/>
</dbReference>
<dbReference type="SFLD" id="SFLDF00039">
    <property type="entry name" value="phosphoglycolate_phosphatase_2"/>
    <property type="match status" value="1"/>
</dbReference>
<feature type="active site" description="Nucleophile" evidence="2">
    <location>
        <position position="51"/>
    </location>
</feature>
<accession>A0A1A8WN10</accession>
<dbReference type="PANTHER" id="PTHR19288:SF46">
    <property type="entry name" value="HALOACID DEHALOGENASE-LIKE HYDROLASE DOMAIN-CONTAINING PROTEIN 2"/>
    <property type="match status" value="1"/>
</dbReference>
<dbReference type="Pfam" id="PF13242">
    <property type="entry name" value="Hydrolase_like"/>
    <property type="match status" value="1"/>
</dbReference>
<dbReference type="NCBIfam" id="TIGR01460">
    <property type="entry name" value="HAD-SF-IIA"/>
    <property type="match status" value="1"/>
</dbReference>
<reference evidence="6 8" key="3">
    <citation type="submission" date="2016-06" db="EMBL/GenBank/DDBJ databases">
        <authorList>
            <consortium name="Pathogen Informatics"/>
        </authorList>
    </citation>
    <scope>NUCLEOTIDE SEQUENCE [LARGE SCALE GENOMIC DNA]</scope>
</reference>
<gene>
    <name evidence="6" type="primary">PmUG01_14040000</name>
    <name evidence="5" type="ORF">PMALA_042870</name>
    <name evidence="6" type="ORF">PMUG01_14040000</name>
</gene>
<dbReference type="NCBIfam" id="TIGR01452">
    <property type="entry name" value="PGP_euk"/>
    <property type="match status" value="1"/>
</dbReference>
<feature type="active site" description="Proton donor" evidence="2">
    <location>
        <position position="53"/>
    </location>
</feature>
<dbReference type="InterPro" id="IPR036412">
    <property type="entry name" value="HAD-like_sf"/>
</dbReference>
<dbReference type="VEuPathDB" id="PlasmoDB:PmUG01_14040000"/>
<evidence type="ECO:0000256" key="4">
    <source>
        <dbReference type="PIRSR" id="PIRSR000915-3"/>
    </source>
</evidence>
<reference evidence="7" key="1">
    <citation type="submission" date="2016-05" db="EMBL/GenBank/DDBJ databases">
        <authorList>
            <person name="Naeem Raeece"/>
        </authorList>
    </citation>
    <scope>NUCLEOTIDE SEQUENCE [LARGE SCALE GENOMIC DNA]</scope>
</reference>
<dbReference type="OrthoDB" id="413953at2759"/>
<dbReference type="Proteomes" id="UP000219813">
    <property type="component" value="Chromosome 14"/>
</dbReference>
<dbReference type="SUPFAM" id="SSF56784">
    <property type="entry name" value="HAD-like"/>
    <property type="match status" value="1"/>
</dbReference>
<organism evidence="5 7">
    <name type="scientific">Plasmodium malariae</name>
    <dbReference type="NCBI Taxonomy" id="5858"/>
    <lineage>
        <taxon>Eukaryota</taxon>
        <taxon>Sar</taxon>
        <taxon>Alveolata</taxon>
        <taxon>Apicomplexa</taxon>
        <taxon>Aconoidasida</taxon>
        <taxon>Haemosporida</taxon>
        <taxon>Plasmodiidae</taxon>
        <taxon>Plasmodium</taxon>
        <taxon>Plasmodium (Plasmodium)</taxon>
    </lineage>
</organism>
<feature type="binding site" evidence="4">
    <location>
        <position position="53"/>
    </location>
    <ligand>
        <name>Mg(2+)</name>
        <dbReference type="ChEBI" id="CHEBI:18420"/>
    </ligand>
</feature>
<dbReference type="InterPro" id="IPR006349">
    <property type="entry name" value="PGP_euk"/>
</dbReference>
<feature type="binding site" evidence="4">
    <location>
        <position position="274"/>
    </location>
    <ligand>
        <name>Mg(2+)</name>
        <dbReference type="ChEBI" id="CHEBI:18420"/>
    </ligand>
</feature>
<evidence type="ECO:0000313" key="5">
    <source>
        <dbReference type="EMBL" id="SBS94290.1"/>
    </source>
</evidence>
<keyword evidence="8" id="KW-1185">Reference proteome</keyword>
<dbReference type="InterPro" id="IPR023214">
    <property type="entry name" value="HAD_sf"/>
</dbReference>
<dbReference type="SFLD" id="SFLDG01139">
    <property type="entry name" value="C2.A:_Pyridoxal_Phosphate_Phos"/>
    <property type="match status" value="1"/>
</dbReference>
<dbReference type="Pfam" id="PF13344">
    <property type="entry name" value="Hydrolase_6"/>
    <property type="match status" value="1"/>
</dbReference>
<sequence length="324" mass="37012">MNMSLIHLHPNKSEDLVKIKHKCEAFMKEWKIEKSMDAKDFLQKFKVFFFDCDGVLWRGNEVIKGAVEVIEKLLKENKKVYFITNNSTKSRATLLDKFHKLGFTNVKKENILCTSYAIAKYFIEKEEYATGKKKIYVIGEKGICDELDSYNLSWLGSYNDDDKKVIIKDDLEINVDKNIGAVVVAIDFNINYYKIQYAHLCINDLDAEFIVSNKDATANFTSKQKWAGTGSVVASIEAVSLKKPLILGKPNLFMIETVLKDLNVHSSQIVMVGDRLDTDIHFAQNCKIKSILVSTGVTDSNIYLNHNNLNIQPDYFMKSISEFL</sequence>
<keyword evidence="4" id="KW-0479">Metal-binding</keyword>
<evidence type="ECO:0000313" key="8">
    <source>
        <dbReference type="Proteomes" id="UP000219813"/>
    </source>
</evidence>
<dbReference type="RefSeq" id="XP_028864298.1">
    <property type="nucleotide sequence ID" value="XM_029007961.1"/>
</dbReference>
<proteinExistence type="predicted"/>
<keyword evidence="4" id="KW-0460">Magnesium</keyword>
<evidence type="ECO:0000256" key="3">
    <source>
        <dbReference type="PIRSR" id="PIRSR000915-2"/>
    </source>
</evidence>
<dbReference type="EMBL" id="LT594635">
    <property type="protein sequence ID" value="SCP03343.1"/>
    <property type="molecule type" value="Genomic_DNA"/>
</dbReference>
<dbReference type="PIRSF" id="PIRSF000915">
    <property type="entry name" value="PGP-type_phosphatase"/>
    <property type="match status" value="1"/>
</dbReference>
<protein>
    <submittedName>
        <fullName evidence="5">4-nitrophenylphosphatase, putative</fullName>
        <ecNumber evidence="6">3.1.3.41</ecNumber>
    </submittedName>
</protein>
<dbReference type="Gene3D" id="3.40.50.1000">
    <property type="entry name" value="HAD superfamily/HAD-like"/>
    <property type="match status" value="2"/>
</dbReference>
<reference evidence="5" key="2">
    <citation type="submission" date="2016-05" db="EMBL/GenBank/DDBJ databases">
        <authorList>
            <person name="Lavstsen T."/>
            <person name="Jespersen J.S."/>
        </authorList>
    </citation>
    <scope>NUCLEOTIDE SEQUENCE [LARGE SCALE GENOMIC DNA]</scope>
</reference>
<evidence type="ECO:0000313" key="6">
    <source>
        <dbReference type="EMBL" id="SCP03343.1"/>
    </source>
</evidence>
<keyword evidence="1 6" id="KW-0378">Hydrolase</keyword>
<name>A0A1A8WN10_PLAMA</name>
<dbReference type="GeneID" id="39871711"/>
<dbReference type="SFLD" id="SFLDS00003">
    <property type="entry name" value="Haloacid_Dehalogenase"/>
    <property type="match status" value="1"/>
</dbReference>
<dbReference type="EMBL" id="FLQW01002821">
    <property type="protein sequence ID" value="SBS94290.1"/>
    <property type="molecule type" value="Genomic_DNA"/>
</dbReference>
<feature type="binding site" evidence="4">
    <location>
        <position position="51"/>
    </location>
    <ligand>
        <name>Mg(2+)</name>
        <dbReference type="ChEBI" id="CHEBI:18420"/>
    </ligand>
</feature>
<dbReference type="EC" id="3.1.3.41" evidence="6"/>
<dbReference type="GO" id="GO:0046872">
    <property type="term" value="F:metal ion binding"/>
    <property type="evidence" value="ECO:0007669"/>
    <property type="project" value="UniProtKB-KW"/>
</dbReference>
<dbReference type="GO" id="GO:0016791">
    <property type="term" value="F:phosphatase activity"/>
    <property type="evidence" value="ECO:0007669"/>
    <property type="project" value="InterPro"/>
</dbReference>
<dbReference type="SFLD" id="SFLDG01129">
    <property type="entry name" value="C1.5:_HAD__Beta-PGM__Phosphata"/>
    <property type="match status" value="1"/>
</dbReference>
<dbReference type="PANTHER" id="PTHR19288">
    <property type="entry name" value="4-NITROPHENYLPHOSPHATASE-RELATED"/>
    <property type="match status" value="1"/>
</dbReference>